<name>A0A1R0KUM3_9PSEU</name>
<dbReference type="InterPro" id="IPR012340">
    <property type="entry name" value="NA-bd_OB-fold"/>
</dbReference>
<keyword evidence="12" id="KW-0067">ATP-binding</keyword>
<dbReference type="Gene3D" id="3.90.920.10">
    <property type="entry name" value="DNA primase, PRIM domain"/>
    <property type="match status" value="1"/>
</dbReference>
<dbReference type="GO" id="GO:0046872">
    <property type="term" value="F:metal ion binding"/>
    <property type="evidence" value="ECO:0007669"/>
    <property type="project" value="UniProtKB-KW"/>
</dbReference>
<accession>A0A1R0KUM3</accession>
<evidence type="ECO:0000256" key="18">
    <source>
        <dbReference type="ARBA" id="ARBA00023268"/>
    </source>
</evidence>
<evidence type="ECO:0000256" key="4">
    <source>
        <dbReference type="ARBA" id="ARBA00022679"/>
    </source>
</evidence>
<feature type="domain" description="ATP-dependent DNA ligase family profile" evidence="23">
    <location>
        <begin position="123"/>
        <end position="255"/>
    </location>
</feature>
<evidence type="ECO:0000256" key="3">
    <source>
        <dbReference type="ARBA" id="ARBA00022598"/>
    </source>
</evidence>
<dbReference type="InterPro" id="IPR014146">
    <property type="entry name" value="LigD_ligase_dom"/>
</dbReference>
<dbReference type="CDD" id="cd04863">
    <property type="entry name" value="MtLigD_Pol_like"/>
    <property type="match status" value="1"/>
</dbReference>
<dbReference type="EC" id="6.5.1.1" evidence="2"/>
<dbReference type="SUPFAM" id="SSF56091">
    <property type="entry name" value="DNA ligase/mRNA capping enzyme, catalytic domain"/>
    <property type="match status" value="1"/>
</dbReference>
<dbReference type="SUPFAM" id="SSF50249">
    <property type="entry name" value="Nucleic acid-binding proteins"/>
    <property type="match status" value="1"/>
</dbReference>
<dbReference type="Gene3D" id="3.30.470.30">
    <property type="entry name" value="DNA ligase/mRNA capping enzyme"/>
    <property type="match status" value="1"/>
</dbReference>
<evidence type="ECO:0000313" key="24">
    <source>
        <dbReference type="EMBL" id="OLZ52362.1"/>
    </source>
</evidence>
<sequence>MARRASDSDGADVPAWVKPMLAKPDSGRLREGPEWAYEYKLDGYRACMRIAPAGTTILTSRNGIDFTAEFADLAGVLTDVLEGRAAVLDGEVVVYNEAGQIDFGALQERRGRYQTHSTGRPGRPFEDVPVRFLAFDLLQLGTEQLQREPYDERRRLLTQLPMPDPFRISVVRAFTFTELAADRRTPQHLLEHVVASGHEGLVAKHRTSAYDPGRRSDAWLKHPLTQTTEVIICGYRPGQGRIAGRMGGLLLGAHDPDTGDLVYIGDVGTGFTEAERTRLRTRLDELTRQKHPFAVTPPREDTARAHWVKPVLVGEVEFRQFTRGAGRLRHTAWRGLRADRQPVEVLLPQQREPRDGASARTASRPIATPVTDAEERPTATVGLGSKITVQAGQRQLTLSNLDKTLYPDGFTKGEVINYYSRIAPVLLPHLAGRPVTFIRFPDGVTGEQFFEKNVPQGAPAWLPTVRLARSGSRGTNGAITYALLEELGALVWAANLAALELHVPQWTVAGDGLRRPPDRLVFDLDPGPGTSIVHCCRVAERLHDILSDDGLAPSAKTSGSKGMQLYCAITTDDPAAPSVYAKKLAQRLARETPDQVTAVMAKAQRTGRVFIDWSQNNPAKTTIAPYSLRGRDHPTVSTPITWDEVHGCRRSAQLEFTADDVLDRVDKVGDLLAELDDTRTALP</sequence>
<evidence type="ECO:0000256" key="22">
    <source>
        <dbReference type="ARBA" id="ARBA00049990"/>
    </source>
</evidence>
<dbReference type="EMBL" id="MQUQ01000006">
    <property type="protein sequence ID" value="OLZ52362.1"/>
    <property type="molecule type" value="Genomic_DNA"/>
</dbReference>
<protein>
    <recommendedName>
        <fullName evidence="2">DNA ligase (ATP)</fullName>
        <ecNumber evidence="2">6.5.1.1</ecNumber>
    </recommendedName>
    <alternativeName>
        <fullName evidence="19">NHEJ DNA polymerase</fullName>
    </alternativeName>
</protein>
<dbReference type="PANTHER" id="PTHR42705">
    <property type="entry name" value="BIFUNCTIONAL NON-HOMOLOGOUS END JOINING PROTEIN LIGD"/>
    <property type="match status" value="1"/>
</dbReference>
<dbReference type="NCBIfam" id="TIGR02779">
    <property type="entry name" value="NHEJ_ligase_lig"/>
    <property type="match status" value="1"/>
</dbReference>
<dbReference type="InterPro" id="IPR012310">
    <property type="entry name" value="DNA_ligase_ATP-dep_cent"/>
</dbReference>
<dbReference type="GO" id="GO:0004527">
    <property type="term" value="F:exonuclease activity"/>
    <property type="evidence" value="ECO:0007669"/>
    <property type="project" value="UniProtKB-KW"/>
</dbReference>
<evidence type="ECO:0000313" key="25">
    <source>
        <dbReference type="Proteomes" id="UP000187486"/>
    </source>
</evidence>
<evidence type="ECO:0000256" key="20">
    <source>
        <dbReference type="ARBA" id="ARBA00034003"/>
    </source>
</evidence>
<evidence type="ECO:0000256" key="2">
    <source>
        <dbReference type="ARBA" id="ARBA00012727"/>
    </source>
</evidence>
<keyword evidence="4" id="KW-0808">Transferase</keyword>
<keyword evidence="13" id="KW-0239">DNA-directed DNA polymerase</keyword>
<keyword evidence="8" id="KW-0547">Nucleotide-binding</keyword>
<comment type="caution">
    <text evidence="24">The sequence shown here is derived from an EMBL/GenBank/DDBJ whole genome shotgun (WGS) entry which is preliminary data.</text>
</comment>
<keyword evidence="11" id="KW-0269">Exonuclease</keyword>
<dbReference type="CDD" id="cd07906">
    <property type="entry name" value="Adenylation_DNA_ligase_LigD_LigC"/>
    <property type="match status" value="1"/>
</dbReference>
<evidence type="ECO:0000256" key="19">
    <source>
        <dbReference type="ARBA" id="ARBA00029943"/>
    </source>
</evidence>
<evidence type="ECO:0000256" key="11">
    <source>
        <dbReference type="ARBA" id="ARBA00022839"/>
    </source>
</evidence>
<evidence type="ECO:0000256" key="12">
    <source>
        <dbReference type="ARBA" id="ARBA00022840"/>
    </source>
</evidence>
<comment type="catalytic activity">
    <reaction evidence="20">
        <text>ATP + (deoxyribonucleotide)n-3'-hydroxyl + 5'-phospho-(deoxyribonucleotide)m = (deoxyribonucleotide)n+m + AMP + diphosphate.</text>
        <dbReference type="EC" id="6.5.1.1"/>
    </reaction>
</comment>
<dbReference type="OrthoDB" id="9802472at2"/>
<evidence type="ECO:0000256" key="1">
    <source>
        <dbReference type="ARBA" id="ARBA00001936"/>
    </source>
</evidence>
<keyword evidence="9" id="KW-0227">DNA damage</keyword>
<gene>
    <name evidence="24" type="ORF">BS329_13610</name>
</gene>
<keyword evidence="5" id="KW-0548">Nucleotidyltransferase</keyword>
<dbReference type="PROSITE" id="PS50160">
    <property type="entry name" value="DNA_LIGASE_A3"/>
    <property type="match status" value="1"/>
</dbReference>
<keyword evidence="14" id="KW-0238">DNA-binding</keyword>
<dbReference type="Pfam" id="PF01068">
    <property type="entry name" value="DNA_ligase_A_M"/>
    <property type="match status" value="1"/>
</dbReference>
<keyword evidence="17" id="KW-0464">Manganese</keyword>
<keyword evidence="16" id="KW-0234">DNA repair</keyword>
<dbReference type="InterPro" id="IPR014143">
    <property type="entry name" value="NHEJ_ligase_prk"/>
</dbReference>
<dbReference type="GO" id="GO:0003910">
    <property type="term" value="F:DNA ligase (ATP) activity"/>
    <property type="evidence" value="ECO:0007669"/>
    <property type="project" value="UniProtKB-EC"/>
</dbReference>
<keyword evidence="7" id="KW-0479">Metal-binding</keyword>
<evidence type="ECO:0000256" key="14">
    <source>
        <dbReference type="ARBA" id="ARBA00023125"/>
    </source>
</evidence>
<dbReference type="AlphaFoldDB" id="A0A1R0KUM3"/>
<dbReference type="GO" id="GO:0003887">
    <property type="term" value="F:DNA-directed DNA polymerase activity"/>
    <property type="evidence" value="ECO:0007669"/>
    <property type="project" value="UniProtKB-KW"/>
</dbReference>
<proteinExistence type="inferred from homology"/>
<dbReference type="Proteomes" id="UP000187486">
    <property type="component" value="Unassembled WGS sequence"/>
</dbReference>
<evidence type="ECO:0000256" key="6">
    <source>
        <dbReference type="ARBA" id="ARBA00022722"/>
    </source>
</evidence>
<evidence type="ECO:0000256" key="7">
    <source>
        <dbReference type="ARBA" id="ARBA00022723"/>
    </source>
</evidence>
<dbReference type="PANTHER" id="PTHR42705:SF2">
    <property type="entry name" value="BIFUNCTIONAL NON-HOMOLOGOUS END JOINING PROTEIN LIGD"/>
    <property type="match status" value="1"/>
</dbReference>
<evidence type="ECO:0000256" key="8">
    <source>
        <dbReference type="ARBA" id="ARBA00022741"/>
    </source>
</evidence>
<dbReference type="NCBIfam" id="TIGR02776">
    <property type="entry name" value="NHEJ_ligase_prk"/>
    <property type="match status" value="1"/>
</dbReference>
<dbReference type="InterPro" id="IPR052171">
    <property type="entry name" value="NHEJ_LigD"/>
</dbReference>
<dbReference type="Pfam" id="PF21686">
    <property type="entry name" value="LigD_Prim-Pol"/>
    <property type="match status" value="1"/>
</dbReference>
<evidence type="ECO:0000256" key="17">
    <source>
        <dbReference type="ARBA" id="ARBA00023211"/>
    </source>
</evidence>
<evidence type="ECO:0000259" key="23">
    <source>
        <dbReference type="PROSITE" id="PS50160"/>
    </source>
</evidence>
<dbReference type="Pfam" id="PF04679">
    <property type="entry name" value="DNA_ligase_A_C"/>
    <property type="match status" value="1"/>
</dbReference>
<keyword evidence="15" id="KW-0233">DNA recombination</keyword>
<dbReference type="GO" id="GO:0006281">
    <property type="term" value="P:DNA repair"/>
    <property type="evidence" value="ECO:0007669"/>
    <property type="project" value="UniProtKB-KW"/>
</dbReference>
<evidence type="ECO:0000256" key="5">
    <source>
        <dbReference type="ARBA" id="ARBA00022695"/>
    </source>
</evidence>
<dbReference type="GO" id="GO:0003677">
    <property type="term" value="F:DNA binding"/>
    <property type="evidence" value="ECO:0007669"/>
    <property type="project" value="UniProtKB-KW"/>
</dbReference>
<keyword evidence="18" id="KW-0511">Multifunctional enzyme</keyword>
<dbReference type="STRING" id="76021.BS329_13610"/>
<dbReference type="InterPro" id="IPR012309">
    <property type="entry name" value="DNA_ligase_ATP-dep_C"/>
</dbReference>
<comment type="cofactor">
    <cofactor evidence="1">
        <name>Mn(2+)</name>
        <dbReference type="ChEBI" id="CHEBI:29035"/>
    </cofactor>
</comment>
<keyword evidence="10" id="KW-0378">Hydrolase</keyword>
<dbReference type="GO" id="GO:0005524">
    <property type="term" value="F:ATP binding"/>
    <property type="evidence" value="ECO:0007669"/>
    <property type="project" value="UniProtKB-KW"/>
</dbReference>
<organism evidence="24 25">
    <name type="scientific">Amycolatopsis coloradensis</name>
    <dbReference type="NCBI Taxonomy" id="76021"/>
    <lineage>
        <taxon>Bacteria</taxon>
        <taxon>Bacillati</taxon>
        <taxon>Actinomycetota</taxon>
        <taxon>Actinomycetes</taxon>
        <taxon>Pseudonocardiales</taxon>
        <taxon>Pseudonocardiaceae</taxon>
        <taxon>Amycolatopsis</taxon>
    </lineage>
</organism>
<dbReference type="GO" id="GO:0006310">
    <property type="term" value="P:DNA recombination"/>
    <property type="evidence" value="ECO:0007669"/>
    <property type="project" value="UniProtKB-KW"/>
</dbReference>
<evidence type="ECO:0000256" key="13">
    <source>
        <dbReference type="ARBA" id="ARBA00022932"/>
    </source>
</evidence>
<evidence type="ECO:0000256" key="9">
    <source>
        <dbReference type="ARBA" id="ARBA00022763"/>
    </source>
</evidence>
<evidence type="ECO:0000256" key="15">
    <source>
        <dbReference type="ARBA" id="ARBA00023172"/>
    </source>
</evidence>
<dbReference type="InterPro" id="IPR014145">
    <property type="entry name" value="LigD_pol_dom"/>
</dbReference>
<keyword evidence="6" id="KW-0540">Nuclease</keyword>
<dbReference type="InterPro" id="IPR033649">
    <property type="entry name" value="MtLigD_Pol-like"/>
</dbReference>
<evidence type="ECO:0000256" key="10">
    <source>
        <dbReference type="ARBA" id="ARBA00022801"/>
    </source>
</evidence>
<reference evidence="24 25" key="1">
    <citation type="submission" date="2016-01" db="EMBL/GenBank/DDBJ databases">
        <title>Amycolatopsis coloradensis genome sequencing and assembly.</title>
        <authorList>
            <person name="Mayilraj S."/>
        </authorList>
    </citation>
    <scope>NUCLEOTIDE SEQUENCE [LARGE SCALE GENOMIC DNA]</scope>
    <source>
        <strain evidence="24 25">DSM 44225</strain>
    </source>
</reference>
<comment type="similarity">
    <text evidence="21">In the C-terminal section; belongs to the ATP-dependent DNA ligase family.</text>
</comment>
<evidence type="ECO:0000256" key="21">
    <source>
        <dbReference type="ARBA" id="ARBA00049981"/>
    </source>
</evidence>
<dbReference type="NCBIfam" id="TIGR02778">
    <property type="entry name" value="ligD_pol"/>
    <property type="match status" value="1"/>
</dbReference>
<evidence type="ECO:0000256" key="16">
    <source>
        <dbReference type="ARBA" id="ARBA00023204"/>
    </source>
</evidence>
<keyword evidence="25" id="KW-1185">Reference proteome</keyword>
<keyword evidence="3 24" id="KW-0436">Ligase</keyword>
<dbReference type="Gene3D" id="2.40.50.140">
    <property type="entry name" value="Nucleic acid-binding proteins"/>
    <property type="match status" value="1"/>
</dbReference>
<comment type="similarity">
    <text evidence="22">In the N-terminal section; belongs to the LigD polymerase family.</text>
</comment>
<dbReference type="CDD" id="cd07971">
    <property type="entry name" value="OBF_DNA_ligase_LigD"/>
    <property type="match status" value="1"/>
</dbReference>